<evidence type="ECO:0000259" key="14">
    <source>
        <dbReference type="Pfam" id="PF00316"/>
    </source>
</evidence>
<feature type="binding site" evidence="12">
    <location>
        <position position="174"/>
    </location>
    <ligand>
        <name>Mg(2+)</name>
        <dbReference type="ChEBI" id="CHEBI:18420"/>
        <label>2</label>
    </ligand>
</feature>
<dbReference type="SUPFAM" id="SSF56655">
    <property type="entry name" value="Carbohydrate phosphatase"/>
    <property type="match status" value="1"/>
</dbReference>
<evidence type="ECO:0000256" key="6">
    <source>
        <dbReference type="ARBA" id="ARBA00022723"/>
    </source>
</evidence>
<evidence type="ECO:0000259" key="15">
    <source>
        <dbReference type="Pfam" id="PF18913"/>
    </source>
</evidence>
<dbReference type="GO" id="GO:0006002">
    <property type="term" value="P:fructose 6-phosphate metabolic process"/>
    <property type="evidence" value="ECO:0007669"/>
    <property type="project" value="TreeGrafter"/>
</dbReference>
<organism evidence="16 17">
    <name type="scientific">Escherichia coli TA447</name>
    <dbReference type="NCBI Taxonomy" id="656447"/>
    <lineage>
        <taxon>Bacteria</taxon>
        <taxon>Pseudomonadati</taxon>
        <taxon>Pseudomonadota</taxon>
        <taxon>Gammaproteobacteria</taxon>
        <taxon>Enterobacterales</taxon>
        <taxon>Enterobacteriaceae</taxon>
        <taxon>Escherichia</taxon>
    </lineage>
</organism>
<dbReference type="GO" id="GO:0005829">
    <property type="term" value="C:cytosol"/>
    <property type="evidence" value="ECO:0007669"/>
    <property type="project" value="TreeGrafter"/>
</dbReference>
<dbReference type="PANTHER" id="PTHR11556">
    <property type="entry name" value="FRUCTOSE-1,6-BISPHOSPHATASE-RELATED"/>
    <property type="match status" value="1"/>
</dbReference>
<feature type="binding site" evidence="12">
    <location>
        <position position="171"/>
    </location>
    <ligand>
        <name>Mg(2+)</name>
        <dbReference type="ChEBI" id="CHEBI:18420"/>
        <label>2</label>
    </ligand>
</feature>
<evidence type="ECO:0000256" key="3">
    <source>
        <dbReference type="ARBA" id="ARBA00010941"/>
    </source>
</evidence>
<dbReference type="EC" id="3.1.3.11" evidence="4 12"/>
<keyword evidence="9 12" id="KW-0119">Carbohydrate metabolism</keyword>
<sequence length="393" mass="43938">MRIRHYPFLICRSFYAYVGQVRNAFQDNPQFAGAIHLSATLRLFVKIVAVALLHKHCRESFMKTLGEFIVEKQHEFSHATGELTALLSAIKLGAKIIHRDINKAGLVDILGASGAENVQGEVQQKLDLFANEKLKAALKARDIVAGIASEEEDEIVVFEGCEHAKYVVLMDPLDGSSNIDVNVSVGTIFSIYRRVTPVGTPVTEEDFLQPGNKQVAAGYVVYGSSTMLVYTTGCGVHAFTYDPSLGVFCLCQERMRFPEKGKTYSINEGNYIKFPNGVKKYIKFCQEEDKSTNRPYTSRYIGSLVADFHRNLLKGGIYLYPSTASHPDGKLRLLYECNPMAFLAEQAGGKASDGKERILDIIPETLHQRRSFFVGNDHMVEDVERFIREFPDA</sequence>
<evidence type="ECO:0000256" key="8">
    <source>
        <dbReference type="ARBA" id="ARBA00022842"/>
    </source>
</evidence>
<keyword evidence="8 12" id="KW-0460">Magnesium</keyword>
<dbReference type="Gene3D" id="3.40.190.80">
    <property type="match status" value="1"/>
</dbReference>
<feature type="binding site" evidence="12">
    <location>
        <position position="330"/>
    </location>
    <ligand>
        <name>substrate</name>
    </ligand>
</feature>
<feature type="domain" description="Fructose-1-6-bisphosphatase class I N-terminal" evidence="14">
    <location>
        <begin position="63"/>
        <end position="253"/>
    </location>
</feature>
<feature type="binding site" evidence="12">
    <location>
        <position position="300"/>
    </location>
    <ligand>
        <name>substrate</name>
    </ligand>
</feature>
<keyword evidence="7 12" id="KW-0378">Hydrolase</keyword>
<protein>
    <recommendedName>
        <fullName evidence="10 12">Fructose-1,6-bisphosphatase class 1</fullName>
        <shortName evidence="12">FBPase class 1</shortName>
        <ecNumber evidence="4 12">3.1.3.11</ecNumber>
    </recommendedName>
    <alternativeName>
        <fullName evidence="11 12">D-fructose-1,6-bisphosphate 1-phosphohydrolase class 1</fullName>
    </alternativeName>
</protein>
<comment type="caution">
    <text evidence="16">The sequence shown here is derived from an EMBL/GenBank/DDBJ whole genome shotgun (WGS) entry which is preliminary data.</text>
</comment>
<evidence type="ECO:0000256" key="7">
    <source>
        <dbReference type="ARBA" id="ARBA00022801"/>
    </source>
</evidence>
<dbReference type="InterPro" id="IPR020548">
    <property type="entry name" value="Fructose_bisphosphatase_AS"/>
</dbReference>
<dbReference type="GO" id="GO:0006094">
    <property type="term" value="P:gluconeogenesis"/>
    <property type="evidence" value="ECO:0007669"/>
    <property type="project" value="UniProtKB-UniRule"/>
</dbReference>
<evidence type="ECO:0000256" key="5">
    <source>
        <dbReference type="ARBA" id="ARBA00022490"/>
    </source>
</evidence>
<dbReference type="InterPro" id="IPR044015">
    <property type="entry name" value="FBPase_C_dom"/>
</dbReference>
<reference evidence="16 17" key="1">
    <citation type="submission" date="2010-04" db="EMBL/GenBank/DDBJ databases">
        <title>The Genome Sequence of Escherichia coli TA447.</title>
        <authorList>
            <consortium name="The Broad Institute Genome Sequencing Platform"/>
            <consortium name="The Broad Institute Genome Sequencing Center for Infectious Disease"/>
            <person name="Feldgarden M."/>
            <person name="Gordon D.M."/>
            <person name="Johnson J.R."/>
            <person name="Johnston B.D."/>
            <person name="Young S."/>
            <person name="Zeng Q."/>
            <person name="Koehrsen M."/>
            <person name="Alvarado L."/>
            <person name="Berlin A.M."/>
            <person name="Borenstein D."/>
            <person name="Chapman S.B."/>
            <person name="Chen Z."/>
            <person name="Engels R."/>
            <person name="Freedman E."/>
            <person name="Gellesch M."/>
            <person name="Goldberg J."/>
            <person name="Griggs A."/>
            <person name="Gujja S."/>
            <person name="Heilman E.R."/>
            <person name="Heiman D.I."/>
            <person name="Hepburn T.A."/>
            <person name="Howarth C."/>
            <person name="Jen D."/>
            <person name="Larson L."/>
            <person name="Mehta T."/>
            <person name="Park D."/>
            <person name="Pearson M."/>
            <person name="Richards J."/>
            <person name="Roberts A."/>
            <person name="Saif S."/>
            <person name="Shea T.D."/>
            <person name="Shenoy N."/>
            <person name="Sisk P."/>
            <person name="Stolte C."/>
            <person name="Sykes S.N."/>
            <person name="Walk T."/>
            <person name="White J."/>
            <person name="Yandava C."/>
            <person name="Haas B."/>
            <person name="Henn M.R."/>
            <person name="Nusbaum C."/>
            <person name="Birren B."/>
        </authorList>
    </citation>
    <scope>NUCLEOTIDE SEQUENCE [LARGE SCALE GENOMIC DNA]</scope>
    <source>
        <strain evidence="16 17">TA447</strain>
    </source>
</reference>
<accession>A0A1X3J7J2</accession>
<dbReference type="GO" id="GO:0006000">
    <property type="term" value="P:fructose metabolic process"/>
    <property type="evidence" value="ECO:0007669"/>
    <property type="project" value="TreeGrafter"/>
</dbReference>
<dbReference type="Pfam" id="PF18913">
    <property type="entry name" value="FBPase_C"/>
    <property type="match status" value="1"/>
</dbReference>
<evidence type="ECO:0000256" key="11">
    <source>
        <dbReference type="ARBA" id="ARBA00081210"/>
    </source>
</evidence>
<evidence type="ECO:0000256" key="4">
    <source>
        <dbReference type="ARBA" id="ARBA00013093"/>
    </source>
</evidence>
<proteinExistence type="inferred from homology"/>
<feature type="binding site" evidence="12">
    <location>
        <position position="150"/>
    </location>
    <ligand>
        <name>Mg(2+)</name>
        <dbReference type="ChEBI" id="CHEBI:18420"/>
        <label>1</label>
    </ligand>
</feature>
<dbReference type="FunFam" id="3.40.190.80:FF:000001">
    <property type="entry name" value="Fructose-1,6-bisphosphatase class 1"/>
    <property type="match status" value="1"/>
</dbReference>
<evidence type="ECO:0000256" key="12">
    <source>
        <dbReference type="HAMAP-Rule" id="MF_01855"/>
    </source>
</evidence>
<dbReference type="FunFam" id="3.30.540.10:FF:000002">
    <property type="entry name" value="Fructose-1,6-bisphosphatase class 1"/>
    <property type="match status" value="1"/>
</dbReference>
<dbReference type="Pfam" id="PF00316">
    <property type="entry name" value="FBPase"/>
    <property type="match status" value="1"/>
</dbReference>
<dbReference type="GO" id="GO:0000287">
    <property type="term" value="F:magnesium ion binding"/>
    <property type="evidence" value="ECO:0007669"/>
    <property type="project" value="UniProtKB-UniRule"/>
</dbReference>
<feature type="domain" description="Fructose-1-6-bisphosphatase class 1 C-terminal" evidence="15">
    <location>
        <begin position="258"/>
        <end position="386"/>
    </location>
</feature>
<dbReference type="Proteomes" id="UP000193942">
    <property type="component" value="Unassembled WGS sequence"/>
</dbReference>
<dbReference type="EMBL" id="ADIZ01000001">
    <property type="protein sequence ID" value="OSK98487.1"/>
    <property type="molecule type" value="Genomic_DNA"/>
</dbReference>
<comment type="subunit">
    <text evidence="12">Homotetramer.</text>
</comment>
<feature type="binding site" evidence="12">
    <location>
        <position position="267"/>
    </location>
    <ligand>
        <name>substrate</name>
    </ligand>
</feature>
<comment type="similarity">
    <text evidence="3 12 13">Belongs to the FBPase class 1 family.</text>
</comment>
<keyword evidence="6 12" id="KW-0479">Metal-binding</keyword>
<dbReference type="GO" id="GO:0005986">
    <property type="term" value="P:sucrose biosynthetic process"/>
    <property type="evidence" value="ECO:0007669"/>
    <property type="project" value="TreeGrafter"/>
</dbReference>
<dbReference type="PIRSF" id="PIRSF500210">
    <property type="entry name" value="FBPtase"/>
    <property type="match status" value="1"/>
</dbReference>
<dbReference type="PROSITE" id="PS00124">
    <property type="entry name" value="FBPASE"/>
    <property type="match status" value="1"/>
</dbReference>
<dbReference type="GO" id="GO:0042132">
    <property type="term" value="F:fructose 1,6-bisphosphate 1-phosphatase activity"/>
    <property type="evidence" value="ECO:0007669"/>
    <property type="project" value="UniProtKB-UniRule"/>
</dbReference>
<dbReference type="Gene3D" id="3.30.540.10">
    <property type="entry name" value="Fructose-1,6-Bisphosphatase, subunit A, domain 1"/>
    <property type="match status" value="1"/>
</dbReference>
<dbReference type="PANTHER" id="PTHR11556:SF35">
    <property type="entry name" value="SEDOHEPTULOSE-1,7-BISPHOSPHATASE, CHLOROPLASTIC"/>
    <property type="match status" value="1"/>
</dbReference>
<name>A0A1X3J7J2_ECOLX</name>
<dbReference type="AlphaFoldDB" id="A0A1X3J7J2"/>
<dbReference type="InterPro" id="IPR028343">
    <property type="entry name" value="FBPtase"/>
</dbReference>
<dbReference type="HAMAP" id="MF_01855">
    <property type="entry name" value="FBPase_class1"/>
    <property type="match status" value="1"/>
</dbReference>
<feature type="binding site" evidence="12">
    <location>
        <begin position="174"/>
        <end position="177"/>
    </location>
    <ligand>
        <name>substrate</name>
    </ligand>
</feature>
<feature type="binding site" evidence="12">
    <location>
        <begin position="318"/>
        <end position="320"/>
    </location>
    <ligand>
        <name>substrate</name>
    </ligand>
</feature>
<comment type="subcellular location">
    <subcellularLocation>
        <location evidence="12">Cytoplasm</location>
    </subcellularLocation>
</comment>
<comment type="cofactor">
    <cofactor evidence="12">
        <name>Mg(2+)</name>
        <dbReference type="ChEBI" id="CHEBI:18420"/>
    </cofactor>
    <text evidence="12">Binds 2 magnesium ions per subunit.</text>
</comment>
<feature type="binding site" evidence="12">
    <location>
        <position position="336"/>
    </location>
    <ligand>
        <name>Mg(2+)</name>
        <dbReference type="ChEBI" id="CHEBI:18420"/>
        <label>2</label>
    </ligand>
</feature>
<keyword evidence="5 12" id="KW-0963">Cytoplasm</keyword>
<evidence type="ECO:0000313" key="17">
    <source>
        <dbReference type="Proteomes" id="UP000193942"/>
    </source>
</evidence>
<evidence type="ECO:0000256" key="13">
    <source>
        <dbReference type="RuleBase" id="RU000508"/>
    </source>
</evidence>
<evidence type="ECO:0000313" key="16">
    <source>
        <dbReference type="EMBL" id="OSK98487.1"/>
    </source>
</evidence>
<dbReference type="InterPro" id="IPR000146">
    <property type="entry name" value="FBPase_class-1"/>
</dbReference>
<feature type="binding site" evidence="12">
    <location>
        <position position="171"/>
    </location>
    <ligand>
        <name>Mg(2+)</name>
        <dbReference type="ChEBI" id="CHEBI:18420"/>
        <label>1</label>
    </ligand>
</feature>
<dbReference type="InterPro" id="IPR033391">
    <property type="entry name" value="FBPase_N"/>
</dbReference>
<comment type="catalytic activity">
    <reaction evidence="1 12">
        <text>beta-D-fructose 1,6-bisphosphate + H2O = beta-D-fructose 6-phosphate + phosphate</text>
        <dbReference type="Rhea" id="RHEA:11064"/>
        <dbReference type="ChEBI" id="CHEBI:15377"/>
        <dbReference type="ChEBI" id="CHEBI:32966"/>
        <dbReference type="ChEBI" id="CHEBI:43474"/>
        <dbReference type="ChEBI" id="CHEBI:57634"/>
        <dbReference type="EC" id="3.1.3.11"/>
    </reaction>
</comment>
<gene>
    <name evidence="12" type="primary">fbp</name>
    <name evidence="16" type="ORF">ECXG_02759</name>
</gene>
<dbReference type="CDD" id="cd00354">
    <property type="entry name" value="FBPase"/>
    <property type="match status" value="1"/>
</dbReference>
<feature type="binding site" evidence="12">
    <location>
        <position position="173"/>
    </location>
    <ligand>
        <name>Mg(2+)</name>
        <dbReference type="ChEBI" id="CHEBI:18420"/>
        <label>1</label>
    </ligand>
</feature>
<dbReference type="NCBIfam" id="NF006779">
    <property type="entry name" value="PRK09293.1-3"/>
    <property type="match status" value="1"/>
</dbReference>
<evidence type="ECO:0000256" key="1">
    <source>
        <dbReference type="ARBA" id="ARBA00001273"/>
    </source>
</evidence>
<evidence type="ECO:0000256" key="9">
    <source>
        <dbReference type="ARBA" id="ARBA00023277"/>
    </source>
</evidence>
<dbReference type="PIRSF" id="PIRSF000904">
    <property type="entry name" value="FBPtase_SBPase"/>
    <property type="match status" value="1"/>
</dbReference>
<comment type="pathway">
    <text evidence="2">Carbohydrate biosynthesis; Calvin cycle.</text>
</comment>
<evidence type="ECO:0000256" key="2">
    <source>
        <dbReference type="ARBA" id="ARBA00005215"/>
    </source>
</evidence>
<dbReference type="PRINTS" id="PR00115">
    <property type="entry name" value="F16BPHPHTASE"/>
</dbReference>
<dbReference type="NCBIfam" id="NF006778">
    <property type="entry name" value="PRK09293.1-1"/>
    <property type="match status" value="1"/>
</dbReference>
<dbReference type="GO" id="GO:0030388">
    <property type="term" value="P:fructose 1,6-bisphosphate metabolic process"/>
    <property type="evidence" value="ECO:0007669"/>
    <property type="project" value="TreeGrafter"/>
</dbReference>
<evidence type="ECO:0000256" key="10">
    <source>
        <dbReference type="ARBA" id="ARBA00072069"/>
    </source>
</evidence>